<dbReference type="RefSeq" id="WP_046828800.1">
    <property type="nucleotide sequence ID" value="NZ_LBIA02000001.1"/>
</dbReference>
<evidence type="ECO:0000256" key="1">
    <source>
        <dbReference type="SAM" id="MobiDB-lite"/>
    </source>
</evidence>
<feature type="region of interest" description="Disordered" evidence="1">
    <location>
        <begin position="43"/>
        <end position="111"/>
    </location>
</feature>
<evidence type="ECO:0000313" key="3">
    <source>
        <dbReference type="EMBL" id="TKT70557.1"/>
    </source>
</evidence>
<proteinExistence type="predicted"/>
<gene>
    <name evidence="3" type="ORF">YH63_003540</name>
</gene>
<reference evidence="3" key="1">
    <citation type="submission" date="2019-04" db="EMBL/GenBank/DDBJ databases">
        <title>Whole genome sequencing of cave bacteria.</title>
        <authorList>
            <person name="Gan H.M."/>
            <person name="Barton H."/>
            <person name="Savka M.A."/>
        </authorList>
    </citation>
    <scope>NUCLEOTIDE SEQUENCE [LARGE SCALE GENOMIC DNA]</scope>
    <source>
        <strain evidence="3">LC387</strain>
    </source>
</reference>
<evidence type="ECO:0000313" key="4">
    <source>
        <dbReference type="Proteomes" id="UP000034832"/>
    </source>
</evidence>
<keyword evidence="2" id="KW-1133">Transmembrane helix</keyword>
<feature type="transmembrane region" description="Helical" evidence="2">
    <location>
        <begin position="12"/>
        <end position="33"/>
    </location>
</feature>
<evidence type="ECO:0000256" key="2">
    <source>
        <dbReference type="SAM" id="Phobius"/>
    </source>
</evidence>
<dbReference type="EMBL" id="LBIA02000001">
    <property type="protein sequence ID" value="TKT70557.1"/>
    <property type="molecule type" value="Genomic_DNA"/>
</dbReference>
<dbReference type="OrthoDB" id="8238777at2"/>
<comment type="caution">
    <text evidence="3">The sequence shown here is derived from an EMBL/GenBank/DDBJ whole genome shotgun (WGS) entry which is preliminary data.</text>
</comment>
<accession>A0A4U6BKA2</accession>
<keyword evidence="2" id="KW-0812">Transmembrane</keyword>
<dbReference type="Proteomes" id="UP000034832">
    <property type="component" value="Unassembled WGS sequence"/>
</dbReference>
<keyword evidence="4" id="KW-1185">Reference proteome</keyword>
<dbReference type="AlphaFoldDB" id="A0A4U6BKA2"/>
<keyword evidence="2" id="KW-0472">Membrane</keyword>
<name>A0A4U6BKA2_9BRAD</name>
<sequence>MTPDEKRRANRIDFILSAILIAGGLTLSGISLMQLASRGQIQFAQTTQPSEPSPSVPAGKSDGPADSKPGGTRPITPAPEPARPDADAQKSGAKPALPPAPAEKMGEPIKN</sequence>
<organism evidence="3 4">
    <name type="scientific">Afipia massiliensis</name>
    <dbReference type="NCBI Taxonomy" id="211460"/>
    <lineage>
        <taxon>Bacteria</taxon>
        <taxon>Pseudomonadati</taxon>
        <taxon>Pseudomonadota</taxon>
        <taxon>Alphaproteobacteria</taxon>
        <taxon>Hyphomicrobiales</taxon>
        <taxon>Nitrobacteraceae</taxon>
        <taxon>Afipia</taxon>
    </lineage>
</organism>
<protein>
    <submittedName>
        <fullName evidence="3">Uncharacterized protein</fullName>
    </submittedName>
</protein>